<keyword evidence="2" id="KW-1185">Reference proteome</keyword>
<reference evidence="1" key="2">
    <citation type="journal article" date="2022" name="New Phytol.">
        <title>Evolutionary transition to the ectomycorrhizal habit in the genomes of a hyperdiverse lineage of mushroom-forming fungi.</title>
        <authorList>
            <person name="Looney B."/>
            <person name="Miyauchi S."/>
            <person name="Morin E."/>
            <person name="Drula E."/>
            <person name="Courty P.E."/>
            <person name="Kohler A."/>
            <person name="Kuo A."/>
            <person name="LaButti K."/>
            <person name="Pangilinan J."/>
            <person name="Lipzen A."/>
            <person name="Riley R."/>
            <person name="Andreopoulos W."/>
            <person name="He G."/>
            <person name="Johnson J."/>
            <person name="Nolan M."/>
            <person name="Tritt A."/>
            <person name="Barry K.W."/>
            <person name="Grigoriev I.V."/>
            <person name="Nagy L.G."/>
            <person name="Hibbett D."/>
            <person name="Henrissat B."/>
            <person name="Matheny P.B."/>
            <person name="Labbe J."/>
            <person name="Martin F.M."/>
        </authorList>
    </citation>
    <scope>NUCLEOTIDE SEQUENCE</scope>
    <source>
        <strain evidence="1">EC-137</strain>
    </source>
</reference>
<protein>
    <submittedName>
        <fullName evidence="1">WD40 repeat-like protein</fullName>
    </submittedName>
</protein>
<dbReference type="EMBL" id="MU273535">
    <property type="protein sequence ID" value="KAI0032837.1"/>
    <property type="molecule type" value="Genomic_DNA"/>
</dbReference>
<accession>A0ACB8QMG2</accession>
<gene>
    <name evidence="1" type="ORF">K488DRAFT_49084</name>
</gene>
<comment type="caution">
    <text evidence="1">The sequence shown here is derived from an EMBL/GenBank/DDBJ whole genome shotgun (WGS) entry which is preliminary data.</text>
</comment>
<name>A0ACB8QMG2_9AGAM</name>
<sequence>MAPPEVYNISQSPVTSHAFNGDRSQVAVSLNSNEVQIMQRAGREWKPVETLSEHDKIVTSIDWAPNSNRIVTASQDRNAYVWQQTPDPLTGRTIWKPTLVLLRINRAATFVRWSPNEDKFAVASGARAIAVCSFDPDNDWWVSRLLKKPIRSTVLSLDWHPNNVLLAAGSADMKARVFSAYIKDVDKRPAPSVWGEKLPFNTICGEYGSPAGGWVHAVGFSPSGDALAFACHDSTISIVYPGGPAIFTIRVSLPYVTLTWTSEDAIVAAGHDCQPTLLQGSPGGWQAVGSLDEGSGGAKGSAGASRVGTPGRLNSAAFNTFRNAADRGLASPGGAGAEGGDTELFTVHQNTITSVRPYDGVPGAVTRVSTSGVDGKLVIWEVSAMGALTGRIGGMRLG</sequence>
<dbReference type="Proteomes" id="UP000814128">
    <property type="component" value="Unassembled WGS sequence"/>
</dbReference>
<evidence type="ECO:0000313" key="2">
    <source>
        <dbReference type="Proteomes" id="UP000814128"/>
    </source>
</evidence>
<evidence type="ECO:0000313" key="1">
    <source>
        <dbReference type="EMBL" id="KAI0032837.1"/>
    </source>
</evidence>
<organism evidence="1 2">
    <name type="scientific">Vararia minispora EC-137</name>
    <dbReference type="NCBI Taxonomy" id="1314806"/>
    <lineage>
        <taxon>Eukaryota</taxon>
        <taxon>Fungi</taxon>
        <taxon>Dikarya</taxon>
        <taxon>Basidiomycota</taxon>
        <taxon>Agaricomycotina</taxon>
        <taxon>Agaricomycetes</taxon>
        <taxon>Russulales</taxon>
        <taxon>Lachnocladiaceae</taxon>
        <taxon>Vararia</taxon>
    </lineage>
</organism>
<proteinExistence type="predicted"/>
<reference evidence="1" key="1">
    <citation type="submission" date="2021-02" db="EMBL/GenBank/DDBJ databases">
        <authorList>
            <consortium name="DOE Joint Genome Institute"/>
            <person name="Ahrendt S."/>
            <person name="Looney B.P."/>
            <person name="Miyauchi S."/>
            <person name="Morin E."/>
            <person name="Drula E."/>
            <person name="Courty P.E."/>
            <person name="Chicoki N."/>
            <person name="Fauchery L."/>
            <person name="Kohler A."/>
            <person name="Kuo A."/>
            <person name="Labutti K."/>
            <person name="Pangilinan J."/>
            <person name="Lipzen A."/>
            <person name="Riley R."/>
            <person name="Andreopoulos W."/>
            <person name="He G."/>
            <person name="Johnson J."/>
            <person name="Barry K.W."/>
            <person name="Grigoriev I.V."/>
            <person name="Nagy L."/>
            <person name="Hibbett D."/>
            <person name="Henrissat B."/>
            <person name="Matheny P.B."/>
            <person name="Labbe J."/>
            <person name="Martin F."/>
        </authorList>
    </citation>
    <scope>NUCLEOTIDE SEQUENCE</scope>
    <source>
        <strain evidence="1">EC-137</strain>
    </source>
</reference>